<evidence type="ECO:0000313" key="1">
    <source>
        <dbReference type="EMBL" id="KAI9919620.1"/>
    </source>
</evidence>
<keyword evidence="2" id="KW-1185">Reference proteome</keyword>
<protein>
    <submittedName>
        <fullName evidence="1">Uncharacterized protein</fullName>
    </submittedName>
</protein>
<organism evidence="1 2">
    <name type="scientific">Peronosclerospora sorghi</name>
    <dbReference type="NCBI Taxonomy" id="230839"/>
    <lineage>
        <taxon>Eukaryota</taxon>
        <taxon>Sar</taxon>
        <taxon>Stramenopiles</taxon>
        <taxon>Oomycota</taxon>
        <taxon>Peronosporomycetes</taxon>
        <taxon>Peronosporales</taxon>
        <taxon>Peronosporaceae</taxon>
        <taxon>Peronosclerospora</taxon>
    </lineage>
</organism>
<sequence length="300" mass="35317">MLGQIESQAMSAMNQPQLEDELQHQISKLDEENAELRAKVECLKDINRRKIIEISHLMVVSQETERQKEIHSVDTQRMQQLQEEVDRVKHQNKKLLQDMATKDATYEEKIKSQSGQFETQYNELVSQVTNQINDLTRENEQLRAELDDASKKVEMYEGKLSLQSVENDEWRIECKKLQRQMHDITRGNEALKIEFNRRAHDLELKNKENDELHAQIERLKSPDHERMKGIELIQHENLELQRQLELIRVEADLRLNEAHQVHNHALEQEIAHENTIRLLCEDKKALNRDMIALASEISAL</sequence>
<gene>
    <name evidence="1" type="ORF">PsorP6_017525</name>
</gene>
<accession>A0ACC0WLS3</accession>
<comment type="caution">
    <text evidence="1">The sequence shown here is derived from an EMBL/GenBank/DDBJ whole genome shotgun (WGS) entry which is preliminary data.</text>
</comment>
<reference evidence="1 2" key="1">
    <citation type="journal article" date="2022" name="bioRxiv">
        <title>The genome of the oomycete Peronosclerospora sorghi, a cosmopolitan pathogen of maize and sorghum, is inflated with dispersed pseudogenes.</title>
        <authorList>
            <person name="Fletcher K."/>
            <person name="Martin F."/>
            <person name="Isakeit T."/>
            <person name="Cavanaugh K."/>
            <person name="Magill C."/>
            <person name="Michelmore R."/>
        </authorList>
    </citation>
    <scope>NUCLEOTIDE SEQUENCE [LARGE SCALE GENOMIC DNA]</scope>
    <source>
        <strain evidence="1">P6</strain>
    </source>
</reference>
<dbReference type="EMBL" id="CM047590">
    <property type="protein sequence ID" value="KAI9919620.1"/>
    <property type="molecule type" value="Genomic_DNA"/>
</dbReference>
<proteinExistence type="predicted"/>
<dbReference type="Proteomes" id="UP001163321">
    <property type="component" value="Chromosome 11"/>
</dbReference>
<name>A0ACC0WLS3_9STRA</name>
<evidence type="ECO:0000313" key="2">
    <source>
        <dbReference type="Proteomes" id="UP001163321"/>
    </source>
</evidence>